<dbReference type="VEuPathDB" id="FungiDB:ASPCADRAFT_212078"/>
<keyword evidence="2" id="KW-1185">Reference proteome</keyword>
<proteinExistence type="predicted"/>
<name>A0A1R3R760_ASPC5</name>
<protein>
    <submittedName>
        <fullName evidence="1">Uncharacterized protein</fullName>
    </submittedName>
</protein>
<accession>A0A1R3R760</accession>
<evidence type="ECO:0000313" key="1">
    <source>
        <dbReference type="EMBL" id="OOF90310.1"/>
    </source>
</evidence>
<gene>
    <name evidence="1" type="ORF">ASPCADRAFT_212078</name>
</gene>
<dbReference type="AlphaFoldDB" id="A0A1R3R760"/>
<dbReference type="EMBL" id="KV907544">
    <property type="protein sequence ID" value="OOF90310.1"/>
    <property type="molecule type" value="Genomic_DNA"/>
</dbReference>
<evidence type="ECO:0000313" key="2">
    <source>
        <dbReference type="Proteomes" id="UP000188318"/>
    </source>
</evidence>
<dbReference type="Proteomes" id="UP000188318">
    <property type="component" value="Unassembled WGS sequence"/>
</dbReference>
<reference evidence="2" key="1">
    <citation type="journal article" date="2017" name="Genome Biol.">
        <title>Comparative genomics reveals high biological diversity and specific adaptations in the industrially and medically important fungal genus Aspergillus.</title>
        <authorList>
            <person name="de Vries R.P."/>
            <person name="Riley R."/>
            <person name="Wiebenga A."/>
            <person name="Aguilar-Osorio G."/>
            <person name="Amillis S."/>
            <person name="Uchima C.A."/>
            <person name="Anderluh G."/>
            <person name="Asadollahi M."/>
            <person name="Askin M."/>
            <person name="Barry K."/>
            <person name="Battaglia E."/>
            <person name="Bayram O."/>
            <person name="Benocci T."/>
            <person name="Braus-Stromeyer S.A."/>
            <person name="Caldana C."/>
            <person name="Canovas D."/>
            <person name="Cerqueira G.C."/>
            <person name="Chen F."/>
            <person name="Chen W."/>
            <person name="Choi C."/>
            <person name="Clum A."/>
            <person name="Dos Santos R.A."/>
            <person name="Damasio A.R."/>
            <person name="Diallinas G."/>
            <person name="Emri T."/>
            <person name="Fekete E."/>
            <person name="Flipphi M."/>
            <person name="Freyberg S."/>
            <person name="Gallo A."/>
            <person name="Gournas C."/>
            <person name="Habgood R."/>
            <person name="Hainaut M."/>
            <person name="Harispe M.L."/>
            <person name="Henrissat B."/>
            <person name="Hilden K.S."/>
            <person name="Hope R."/>
            <person name="Hossain A."/>
            <person name="Karabika E."/>
            <person name="Karaffa L."/>
            <person name="Karanyi Z."/>
            <person name="Krasevec N."/>
            <person name="Kuo A."/>
            <person name="Kusch H."/>
            <person name="LaButti K."/>
            <person name="Lagendijk E.L."/>
            <person name="Lapidus A."/>
            <person name="Levasseur A."/>
            <person name="Lindquist E."/>
            <person name="Lipzen A."/>
            <person name="Logrieco A.F."/>
            <person name="MacCabe A."/>
            <person name="Maekelae M.R."/>
            <person name="Malavazi I."/>
            <person name="Melin P."/>
            <person name="Meyer V."/>
            <person name="Mielnichuk N."/>
            <person name="Miskei M."/>
            <person name="Molnar A.P."/>
            <person name="Mule G."/>
            <person name="Ngan C.Y."/>
            <person name="Orejas M."/>
            <person name="Orosz E."/>
            <person name="Ouedraogo J.P."/>
            <person name="Overkamp K.M."/>
            <person name="Park H.-S."/>
            <person name="Perrone G."/>
            <person name="Piumi F."/>
            <person name="Punt P.J."/>
            <person name="Ram A.F."/>
            <person name="Ramon A."/>
            <person name="Rauscher S."/>
            <person name="Record E."/>
            <person name="Riano-Pachon D.M."/>
            <person name="Robert V."/>
            <person name="Roehrig J."/>
            <person name="Ruller R."/>
            <person name="Salamov A."/>
            <person name="Salih N.S."/>
            <person name="Samson R.A."/>
            <person name="Sandor E."/>
            <person name="Sanguinetti M."/>
            <person name="Schuetze T."/>
            <person name="Sepcic K."/>
            <person name="Shelest E."/>
            <person name="Sherlock G."/>
            <person name="Sophianopoulou V."/>
            <person name="Squina F.M."/>
            <person name="Sun H."/>
            <person name="Susca A."/>
            <person name="Todd R.B."/>
            <person name="Tsang A."/>
            <person name="Unkles S.E."/>
            <person name="van de Wiele N."/>
            <person name="van Rossen-Uffink D."/>
            <person name="Oliveira J.V."/>
            <person name="Vesth T.C."/>
            <person name="Visser J."/>
            <person name="Yu J.-H."/>
            <person name="Zhou M."/>
            <person name="Andersen M.R."/>
            <person name="Archer D.B."/>
            <person name="Baker S.E."/>
            <person name="Benoit I."/>
            <person name="Brakhage A.A."/>
            <person name="Braus G.H."/>
            <person name="Fischer R."/>
            <person name="Frisvad J.C."/>
            <person name="Goldman G.H."/>
            <person name="Houbraken J."/>
            <person name="Oakley B."/>
            <person name="Pocsi I."/>
            <person name="Scazzocchio C."/>
            <person name="Seiboth B."/>
            <person name="vanKuyk P.A."/>
            <person name="Wortman J."/>
            <person name="Dyer P.S."/>
            <person name="Grigoriev I.V."/>
        </authorList>
    </citation>
    <scope>NUCLEOTIDE SEQUENCE [LARGE SCALE GENOMIC DNA]</scope>
    <source>
        <strain evidence="2">ITEM 5010</strain>
    </source>
</reference>
<sequence length="101" mass="11697">MAGLDWGPSVQWKGRKQQVRCSERHAPVYQLQIGSILDSQKSTQRRADDIDLTHVEVIRHGLDRTRTIVHRRPLHHRRSIGVTVKLVSDLKTPIGWCQRET</sequence>
<organism evidence="1 2">
    <name type="scientific">Aspergillus carbonarius (strain ITEM 5010)</name>
    <dbReference type="NCBI Taxonomy" id="602072"/>
    <lineage>
        <taxon>Eukaryota</taxon>
        <taxon>Fungi</taxon>
        <taxon>Dikarya</taxon>
        <taxon>Ascomycota</taxon>
        <taxon>Pezizomycotina</taxon>
        <taxon>Eurotiomycetes</taxon>
        <taxon>Eurotiomycetidae</taxon>
        <taxon>Eurotiales</taxon>
        <taxon>Aspergillaceae</taxon>
        <taxon>Aspergillus</taxon>
        <taxon>Aspergillus subgen. Circumdati</taxon>
    </lineage>
</organism>